<proteinExistence type="predicted"/>
<reference evidence="3" key="1">
    <citation type="journal article" date="2005" name="Nature">
        <title>The map-based sequence of the rice genome.</title>
        <authorList>
            <consortium name="International rice genome sequencing project (IRGSP)"/>
            <person name="Matsumoto T."/>
            <person name="Wu J."/>
            <person name="Kanamori H."/>
            <person name="Katayose Y."/>
            <person name="Fujisawa M."/>
            <person name="Namiki N."/>
            <person name="Mizuno H."/>
            <person name="Yamamoto K."/>
            <person name="Antonio B.A."/>
            <person name="Baba T."/>
            <person name="Sakata K."/>
            <person name="Nagamura Y."/>
            <person name="Aoki H."/>
            <person name="Arikawa K."/>
            <person name="Arita K."/>
            <person name="Bito T."/>
            <person name="Chiden Y."/>
            <person name="Fujitsuka N."/>
            <person name="Fukunaka R."/>
            <person name="Hamada M."/>
            <person name="Harada C."/>
            <person name="Hayashi A."/>
            <person name="Hijishita S."/>
            <person name="Honda M."/>
            <person name="Hosokawa S."/>
            <person name="Ichikawa Y."/>
            <person name="Idonuma A."/>
            <person name="Iijima M."/>
            <person name="Ikeda M."/>
            <person name="Ikeno M."/>
            <person name="Ito K."/>
            <person name="Ito S."/>
            <person name="Ito T."/>
            <person name="Ito Y."/>
            <person name="Ito Y."/>
            <person name="Iwabuchi A."/>
            <person name="Kamiya K."/>
            <person name="Karasawa W."/>
            <person name="Kurita K."/>
            <person name="Katagiri S."/>
            <person name="Kikuta A."/>
            <person name="Kobayashi H."/>
            <person name="Kobayashi N."/>
            <person name="Machita K."/>
            <person name="Maehara T."/>
            <person name="Masukawa M."/>
            <person name="Mizubayashi T."/>
            <person name="Mukai Y."/>
            <person name="Nagasaki H."/>
            <person name="Nagata Y."/>
            <person name="Naito S."/>
            <person name="Nakashima M."/>
            <person name="Nakama Y."/>
            <person name="Nakamichi Y."/>
            <person name="Nakamura M."/>
            <person name="Meguro A."/>
            <person name="Negishi M."/>
            <person name="Ohta I."/>
            <person name="Ohta T."/>
            <person name="Okamoto M."/>
            <person name="Ono N."/>
            <person name="Saji S."/>
            <person name="Sakaguchi M."/>
            <person name="Sakai K."/>
            <person name="Shibata M."/>
            <person name="Shimokawa T."/>
            <person name="Song J."/>
            <person name="Takazaki Y."/>
            <person name="Terasawa K."/>
            <person name="Tsugane M."/>
            <person name="Tsuji K."/>
            <person name="Ueda S."/>
            <person name="Waki K."/>
            <person name="Yamagata H."/>
            <person name="Yamamoto M."/>
            <person name="Yamamoto S."/>
            <person name="Yamane H."/>
            <person name="Yoshiki S."/>
            <person name="Yoshihara R."/>
            <person name="Yukawa K."/>
            <person name="Zhong H."/>
            <person name="Yano M."/>
            <person name="Yuan Q."/>
            <person name="Ouyang S."/>
            <person name="Liu J."/>
            <person name="Jones K.M."/>
            <person name="Gansberger K."/>
            <person name="Moffat K."/>
            <person name="Hill J."/>
            <person name="Bera J."/>
            <person name="Fadrosh D."/>
            <person name="Jin S."/>
            <person name="Johri S."/>
            <person name="Kim M."/>
            <person name="Overton L."/>
            <person name="Reardon M."/>
            <person name="Tsitrin T."/>
            <person name="Vuong H."/>
            <person name="Weaver B."/>
            <person name="Ciecko A."/>
            <person name="Tallon L."/>
            <person name="Jackson J."/>
            <person name="Pai G."/>
            <person name="Aken S.V."/>
            <person name="Utterback T."/>
            <person name="Reidmuller S."/>
            <person name="Feldblyum T."/>
            <person name="Hsiao J."/>
            <person name="Zismann V."/>
            <person name="Iobst S."/>
            <person name="de Vazeille A.R."/>
            <person name="Buell C.R."/>
            <person name="Ying K."/>
            <person name="Li Y."/>
            <person name="Lu T."/>
            <person name="Huang Y."/>
            <person name="Zhao Q."/>
            <person name="Feng Q."/>
            <person name="Zhang L."/>
            <person name="Zhu J."/>
            <person name="Weng Q."/>
            <person name="Mu J."/>
            <person name="Lu Y."/>
            <person name="Fan D."/>
            <person name="Liu Y."/>
            <person name="Guan J."/>
            <person name="Zhang Y."/>
            <person name="Yu S."/>
            <person name="Liu X."/>
            <person name="Zhang Y."/>
            <person name="Hong G."/>
            <person name="Han B."/>
            <person name="Choisne N."/>
            <person name="Demange N."/>
            <person name="Orjeda G."/>
            <person name="Samain S."/>
            <person name="Cattolico L."/>
            <person name="Pelletier E."/>
            <person name="Couloux A."/>
            <person name="Segurens B."/>
            <person name="Wincker P."/>
            <person name="D'Hont A."/>
            <person name="Scarpelli C."/>
            <person name="Weissenbach J."/>
            <person name="Salanoubat M."/>
            <person name="Quetier F."/>
            <person name="Yu Y."/>
            <person name="Kim H.R."/>
            <person name="Rambo T."/>
            <person name="Currie J."/>
            <person name="Collura K."/>
            <person name="Luo M."/>
            <person name="Yang T."/>
            <person name="Ammiraju J.S.S."/>
            <person name="Engler F."/>
            <person name="Soderlund C."/>
            <person name="Wing R.A."/>
            <person name="Palmer L.E."/>
            <person name="de la Bastide M."/>
            <person name="Spiegel L."/>
            <person name="Nascimento L."/>
            <person name="Zutavern T."/>
            <person name="O'Shaughnessy A."/>
            <person name="Dike S."/>
            <person name="Dedhia N."/>
            <person name="Preston R."/>
            <person name="Balija V."/>
            <person name="McCombie W.R."/>
            <person name="Chow T."/>
            <person name="Chen H."/>
            <person name="Chung M."/>
            <person name="Chen C."/>
            <person name="Shaw J."/>
            <person name="Wu H."/>
            <person name="Hsiao K."/>
            <person name="Chao Y."/>
            <person name="Chu M."/>
            <person name="Cheng C."/>
            <person name="Hour A."/>
            <person name="Lee P."/>
            <person name="Lin S."/>
            <person name="Lin Y."/>
            <person name="Liou J."/>
            <person name="Liu S."/>
            <person name="Hsing Y."/>
            <person name="Raghuvanshi S."/>
            <person name="Mohanty A."/>
            <person name="Bharti A.K."/>
            <person name="Gaur A."/>
            <person name="Gupta V."/>
            <person name="Kumar D."/>
            <person name="Ravi V."/>
            <person name="Vij S."/>
            <person name="Kapur A."/>
            <person name="Khurana P."/>
            <person name="Khurana P."/>
            <person name="Khurana J.P."/>
            <person name="Tyagi A.K."/>
            <person name="Gaikwad K."/>
            <person name="Singh A."/>
            <person name="Dalal V."/>
            <person name="Srivastava S."/>
            <person name="Dixit A."/>
            <person name="Pal A.K."/>
            <person name="Ghazi I.A."/>
            <person name="Yadav M."/>
            <person name="Pandit A."/>
            <person name="Bhargava A."/>
            <person name="Sureshbabu K."/>
            <person name="Batra K."/>
            <person name="Sharma T.R."/>
            <person name="Mohapatra T."/>
            <person name="Singh N.K."/>
            <person name="Messing J."/>
            <person name="Nelson A.B."/>
            <person name="Fuks G."/>
            <person name="Kavchok S."/>
            <person name="Keizer G."/>
            <person name="Linton E."/>
            <person name="Llaca V."/>
            <person name="Song R."/>
            <person name="Tanyolac B."/>
            <person name="Young S."/>
            <person name="Ho-Il K."/>
            <person name="Hahn J.H."/>
            <person name="Sangsakoo G."/>
            <person name="Vanavichit A."/>
            <person name="de Mattos Luiz.A.T."/>
            <person name="Zimmer P.D."/>
            <person name="Malone G."/>
            <person name="Dellagostin O."/>
            <person name="de Oliveira A.C."/>
            <person name="Bevan M."/>
            <person name="Bancroft I."/>
            <person name="Minx P."/>
            <person name="Cordum H."/>
            <person name="Wilson R."/>
            <person name="Cheng Z."/>
            <person name="Jin W."/>
            <person name="Jiang J."/>
            <person name="Leong S.A."/>
            <person name="Iwama H."/>
            <person name="Gojobori T."/>
            <person name="Itoh T."/>
            <person name="Niimura Y."/>
            <person name="Fujii Y."/>
            <person name="Habara T."/>
            <person name="Sakai H."/>
            <person name="Sato Y."/>
            <person name="Wilson G."/>
            <person name="Kumar K."/>
            <person name="McCouch S."/>
            <person name="Juretic N."/>
            <person name="Hoen D."/>
            <person name="Wright S."/>
            <person name="Bruskiewich R."/>
            <person name="Bureau T."/>
            <person name="Miyao A."/>
            <person name="Hirochika H."/>
            <person name="Nishikawa T."/>
            <person name="Kadowaki K."/>
            <person name="Sugiura M."/>
            <person name="Burr B."/>
            <person name="Sasaki T."/>
        </authorList>
    </citation>
    <scope>NUCLEOTIDE SEQUENCE [LARGE SCALE GENOMIC DNA]</scope>
    <source>
        <strain evidence="3">cv. Nipponbare</strain>
    </source>
</reference>
<dbReference type="InParanoid" id="A0A0N7KL40"/>
<evidence type="ECO:0000256" key="1">
    <source>
        <dbReference type="SAM" id="MobiDB-lite"/>
    </source>
</evidence>
<reference evidence="2 3" key="3">
    <citation type="journal article" date="2013" name="Rice">
        <title>Improvement of the Oryza sativa Nipponbare reference genome using next generation sequence and optical map data.</title>
        <authorList>
            <person name="Kawahara Y."/>
            <person name="de la Bastide M."/>
            <person name="Hamilton J.P."/>
            <person name="Kanamori H."/>
            <person name="McCombie W.R."/>
            <person name="Ouyang S."/>
            <person name="Schwartz D.C."/>
            <person name="Tanaka T."/>
            <person name="Wu J."/>
            <person name="Zhou S."/>
            <person name="Childs K.L."/>
            <person name="Davidson R.M."/>
            <person name="Lin H."/>
            <person name="Quesada-Ocampo L."/>
            <person name="Vaillancourt B."/>
            <person name="Sakai H."/>
            <person name="Lee S.S."/>
            <person name="Kim J."/>
            <person name="Numa H."/>
            <person name="Itoh T."/>
            <person name="Buell C.R."/>
            <person name="Matsumoto T."/>
        </authorList>
    </citation>
    <scope>NUCLEOTIDE SEQUENCE [LARGE SCALE GENOMIC DNA]</scope>
    <source>
        <strain evidence="3">cv. Nipponbare</strain>
    </source>
</reference>
<gene>
    <name evidence="2" type="ordered locus">Os05g0522250</name>
    <name evidence="2" type="ORF">OSNPB_050522250</name>
</gene>
<keyword evidence="3" id="KW-1185">Reference proteome</keyword>
<organism evidence="2 3">
    <name type="scientific">Oryza sativa subsp. japonica</name>
    <name type="common">Rice</name>
    <dbReference type="NCBI Taxonomy" id="39947"/>
    <lineage>
        <taxon>Eukaryota</taxon>
        <taxon>Viridiplantae</taxon>
        <taxon>Streptophyta</taxon>
        <taxon>Embryophyta</taxon>
        <taxon>Tracheophyta</taxon>
        <taxon>Spermatophyta</taxon>
        <taxon>Magnoliopsida</taxon>
        <taxon>Liliopsida</taxon>
        <taxon>Poales</taxon>
        <taxon>Poaceae</taxon>
        <taxon>BOP clade</taxon>
        <taxon>Oryzoideae</taxon>
        <taxon>Oryzeae</taxon>
        <taxon>Oryzinae</taxon>
        <taxon>Oryza</taxon>
        <taxon>Oryza sativa</taxon>
    </lineage>
</organism>
<accession>A0A0N7KL40</accession>
<reference evidence="2 3" key="2">
    <citation type="journal article" date="2013" name="Plant Cell Physiol.">
        <title>Rice Annotation Project Database (RAP-DB): an integrative and interactive database for rice genomics.</title>
        <authorList>
            <person name="Sakai H."/>
            <person name="Lee S.S."/>
            <person name="Tanaka T."/>
            <person name="Numa H."/>
            <person name="Kim J."/>
            <person name="Kawahara Y."/>
            <person name="Wakimoto H."/>
            <person name="Yang C.C."/>
            <person name="Iwamoto M."/>
            <person name="Abe T."/>
            <person name="Yamada Y."/>
            <person name="Muto A."/>
            <person name="Inokuchi H."/>
            <person name="Ikemura T."/>
            <person name="Matsumoto T."/>
            <person name="Sasaki T."/>
            <person name="Itoh T."/>
        </authorList>
    </citation>
    <scope>NUCLEOTIDE SEQUENCE [LARGE SCALE GENOMIC DNA]</scope>
    <source>
        <strain evidence="3">cv. Nipponbare</strain>
    </source>
</reference>
<dbReference type="PaxDb" id="39947-A0A0N7KL40"/>
<dbReference type="Gramene" id="Os05t0522250-00">
    <property type="protein sequence ID" value="Os05t0522250-00"/>
    <property type="gene ID" value="Os05g0522250"/>
</dbReference>
<dbReference type="FunCoup" id="A0A0N7KL40">
    <property type="interactions" value="331"/>
</dbReference>
<feature type="compositionally biased region" description="Low complexity" evidence="1">
    <location>
        <begin position="121"/>
        <end position="131"/>
    </location>
</feature>
<dbReference type="EMBL" id="AP014961">
    <property type="protein sequence ID" value="BAS94953.1"/>
    <property type="molecule type" value="Genomic_DNA"/>
</dbReference>
<dbReference type="AlphaFoldDB" id="A0A0N7KL40"/>
<protein>
    <submittedName>
        <fullName evidence="2">Os05g0522250 protein</fullName>
    </submittedName>
</protein>
<feature type="region of interest" description="Disordered" evidence="1">
    <location>
        <begin position="121"/>
        <end position="142"/>
    </location>
</feature>
<sequence length="142" mass="15032">MSILTMAWLSPRRPRSISVTMASEMPRSSAVGVDSACSTSSITAATFLFLSAAAPSTSSRSLLLRLRASTTATPTAAATTTAVPTAAAFPITAAPPSLPPIDPGARDLHRIPLLDPRLWRSARSSLPPSSLRPRRRKEDESH</sequence>
<dbReference type="Proteomes" id="UP000059680">
    <property type="component" value="Chromosome 5"/>
</dbReference>
<evidence type="ECO:0000313" key="3">
    <source>
        <dbReference type="Proteomes" id="UP000059680"/>
    </source>
</evidence>
<evidence type="ECO:0000313" key="2">
    <source>
        <dbReference type="EMBL" id="BAS94953.1"/>
    </source>
</evidence>
<name>A0A0N7KL40_ORYSJ</name>